<evidence type="ECO:0000313" key="3">
    <source>
        <dbReference type="Proteomes" id="UP001454036"/>
    </source>
</evidence>
<evidence type="ECO:0000256" key="1">
    <source>
        <dbReference type="SAM" id="Coils"/>
    </source>
</evidence>
<evidence type="ECO:0000313" key="2">
    <source>
        <dbReference type="EMBL" id="GAA0163772.1"/>
    </source>
</evidence>
<dbReference type="AlphaFoldDB" id="A0AAV3QL71"/>
<keyword evidence="3" id="KW-1185">Reference proteome</keyword>
<comment type="caution">
    <text evidence="2">The sequence shown here is derived from an EMBL/GenBank/DDBJ whole genome shotgun (WGS) entry which is preliminary data.</text>
</comment>
<gene>
    <name evidence="2" type="ORF">LIER_19560</name>
</gene>
<sequence length="169" mass="19141">MSFSSSPTPFLTSVLYALNVQYAATRCEAMREISSEKTQSELEAAQVWLKEKDEELNSAKEALSVEELKQVDAEMERRVAEYTKTVEFDLIVGKESAAAVVNFVDKFQGEFPQLLDLFNRFKVDWSEYFEVHPSLNDLTSAQSQSISNETIAKLAKTVVALEEDKKQKL</sequence>
<feature type="coiled-coil region" evidence="1">
    <location>
        <begin position="49"/>
        <end position="85"/>
    </location>
</feature>
<dbReference type="EMBL" id="BAABME010004843">
    <property type="protein sequence ID" value="GAA0163772.1"/>
    <property type="molecule type" value="Genomic_DNA"/>
</dbReference>
<protein>
    <submittedName>
        <fullName evidence="2">Uncharacterized protein</fullName>
    </submittedName>
</protein>
<name>A0AAV3QL71_LITER</name>
<dbReference type="Proteomes" id="UP001454036">
    <property type="component" value="Unassembled WGS sequence"/>
</dbReference>
<reference evidence="2 3" key="1">
    <citation type="submission" date="2024-01" db="EMBL/GenBank/DDBJ databases">
        <title>The complete chloroplast genome sequence of Lithospermum erythrorhizon: insights into the phylogenetic relationship among Boraginaceae species and the maternal lineages of purple gromwells.</title>
        <authorList>
            <person name="Okada T."/>
            <person name="Watanabe K."/>
        </authorList>
    </citation>
    <scope>NUCLEOTIDE SEQUENCE [LARGE SCALE GENOMIC DNA]</scope>
</reference>
<accession>A0AAV3QL71</accession>
<organism evidence="2 3">
    <name type="scientific">Lithospermum erythrorhizon</name>
    <name type="common">Purple gromwell</name>
    <name type="synonym">Lithospermum officinale var. erythrorhizon</name>
    <dbReference type="NCBI Taxonomy" id="34254"/>
    <lineage>
        <taxon>Eukaryota</taxon>
        <taxon>Viridiplantae</taxon>
        <taxon>Streptophyta</taxon>
        <taxon>Embryophyta</taxon>
        <taxon>Tracheophyta</taxon>
        <taxon>Spermatophyta</taxon>
        <taxon>Magnoliopsida</taxon>
        <taxon>eudicotyledons</taxon>
        <taxon>Gunneridae</taxon>
        <taxon>Pentapetalae</taxon>
        <taxon>asterids</taxon>
        <taxon>lamiids</taxon>
        <taxon>Boraginales</taxon>
        <taxon>Boraginaceae</taxon>
        <taxon>Boraginoideae</taxon>
        <taxon>Lithospermeae</taxon>
        <taxon>Lithospermum</taxon>
    </lineage>
</organism>
<proteinExistence type="predicted"/>
<keyword evidence="1" id="KW-0175">Coiled coil</keyword>